<feature type="region of interest" description="Disordered" evidence="7">
    <location>
        <begin position="1"/>
        <end position="27"/>
    </location>
</feature>
<dbReference type="SUPFAM" id="SSF49758">
    <property type="entry name" value="Calpain large subunit, middle domain (domain III)"/>
    <property type="match status" value="1"/>
</dbReference>
<keyword evidence="4" id="KW-0788">Thiol protease</keyword>
<organism evidence="11">
    <name type="scientific">Neodiprion lecontei</name>
    <name type="common">Redheaded pine sawfly</name>
    <dbReference type="NCBI Taxonomy" id="441921"/>
    <lineage>
        <taxon>Eukaryota</taxon>
        <taxon>Metazoa</taxon>
        <taxon>Ecdysozoa</taxon>
        <taxon>Arthropoda</taxon>
        <taxon>Hexapoda</taxon>
        <taxon>Insecta</taxon>
        <taxon>Pterygota</taxon>
        <taxon>Neoptera</taxon>
        <taxon>Endopterygota</taxon>
        <taxon>Hymenoptera</taxon>
        <taxon>Tenthredinoidea</taxon>
        <taxon>Diprionidae</taxon>
        <taxon>Diprioninae</taxon>
        <taxon>Neodiprion</taxon>
    </lineage>
</organism>
<dbReference type="SUPFAM" id="SSF47473">
    <property type="entry name" value="EF-hand"/>
    <property type="match status" value="1"/>
</dbReference>
<dbReference type="SUPFAM" id="SSF54001">
    <property type="entry name" value="Cysteine proteinases"/>
    <property type="match status" value="1"/>
</dbReference>
<dbReference type="PANTHER" id="PTHR10183:SF433">
    <property type="entry name" value="CALPAIN-A-RELATED"/>
    <property type="match status" value="1"/>
</dbReference>
<dbReference type="InterPro" id="IPR011992">
    <property type="entry name" value="EF-hand-dom_pair"/>
</dbReference>
<protein>
    <submittedName>
        <fullName evidence="11">Calpain-A</fullName>
    </submittedName>
</protein>
<dbReference type="InterPro" id="IPR022683">
    <property type="entry name" value="Calpain_III"/>
</dbReference>
<evidence type="ECO:0000259" key="9">
    <source>
        <dbReference type="PROSITE" id="PS50222"/>
    </source>
</evidence>
<dbReference type="Proteomes" id="UP000829291">
    <property type="component" value="Chromosome 7"/>
</dbReference>
<evidence type="ECO:0000313" key="10">
    <source>
        <dbReference type="Proteomes" id="UP000829291"/>
    </source>
</evidence>
<feature type="compositionally biased region" description="Low complexity" evidence="7">
    <location>
        <begin position="1"/>
        <end position="12"/>
    </location>
</feature>
<feature type="active site" evidence="5">
    <location>
        <position position="301"/>
    </location>
</feature>
<dbReference type="PRINTS" id="PR00704">
    <property type="entry name" value="CALPAIN"/>
</dbReference>
<dbReference type="OrthoDB" id="424753at2759"/>
<dbReference type="SMART" id="SM00230">
    <property type="entry name" value="CysPc"/>
    <property type="match status" value="1"/>
</dbReference>
<dbReference type="InterPro" id="IPR002048">
    <property type="entry name" value="EF_hand_dom"/>
</dbReference>
<gene>
    <name evidence="11" type="primary">LOC107218493</name>
</gene>
<sequence length="753" mass="85734">MYPSIMSMISSSGKTAKSNVGGHNEDLRKRNSTLHGLPLCFSSDIINSGNTYNHYSPNKIFKLGELGSGLRPRGDVQDFYQLKQKWLAIRTRTGELFEDTTFSKPDSVYAWYAENNLVQGVTWLRPKDIVDNPKLFVDGVSRFDVQQGKFGDCWLLSSISNLAMHRDMLLRVVPEDQSFEEKNYAGIFHFRFWYCGRWVDVVIDDFLPTKNGKLICVQSGDRNEFWSALLVKAYAKLYGSWGALDGGFSTEATEDLTGGLSTTEYNLTAIFDNMLQDMGKNHALIGCATPAIDANGLKSNHAYAITKVLKYKGVRLLRLKDPFGDEVEWNGPWSDNSKEWKSVPDNVKEELGMRIGADADGEFWMAFEDFQNHFNSVSTCYFNSGSLNKDGKRKWKIGTFDGEWVRGVTAGHNGCKKWGISKGSIDHWGAWLSNSDCLLRPVQNLQYRINLGQPDQGNDKCTVIVSLMQKHQRVNRKVVEMLDFVFQIYRMDKPHELPKPLDSNFFESRKAIVISNGQLWADSRSIGCRVELPPGDYCITPILNSKDKEAEFLLRVCSEYLTNMEEWDEQIGLCVENNDSVPHSSKVHSSMDYNDNKSKLQDFEKYANGALEVGWKDLRKVLQDDFGEDFREYQCRSMVSMLDKLDSGKIGFREYVGLWNDIGKWRTIFNKYDKNGHGHFETFELRKAVKSAGYNLNNYTLKKLVRLYESNVGKITFRDYVMCALQMKTMIDSSGKNLEGTSTKSATFGLCSI</sequence>
<dbReference type="InterPro" id="IPR001300">
    <property type="entry name" value="Peptidase_C2_calpain_cat"/>
</dbReference>
<comment type="caution">
    <text evidence="6">Lacks conserved residue(s) required for the propagation of feature annotation.</text>
</comment>
<dbReference type="GeneID" id="107218493"/>
<name>A0A6J0BDU3_NEOLC</name>
<dbReference type="InterPro" id="IPR038765">
    <property type="entry name" value="Papain-like_cys_pep_sf"/>
</dbReference>
<evidence type="ECO:0000256" key="6">
    <source>
        <dbReference type="PROSITE-ProRule" id="PRU00239"/>
    </source>
</evidence>
<evidence type="ECO:0000256" key="3">
    <source>
        <dbReference type="ARBA" id="ARBA00022801"/>
    </source>
</evidence>
<dbReference type="InterPro" id="IPR000169">
    <property type="entry name" value="Pept_cys_AS"/>
</dbReference>
<dbReference type="PANTHER" id="PTHR10183">
    <property type="entry name" value="CALPAIN"/>
    <property type="match status" value="1"/>
</dbReference>
<dbReference type="Gene3D" id="3.90.70.10">
    <property type="entry name" value="Cysteine proteinases"/>
    <property type="match status" value="1"/>
</dbReference>
<dbReference type="Pfam" id="PF00648">
    <property type="entry name" value="Peptidase_C2"/>
    <property type="match status" value="1"/>
</dbReference>
<dbReference type="CDD" id="cd00044">
    <property type="entry name" value="CysPc"/>
    <property type="match status" value="1"/>
</dbReference>
<feature type="active site" evidence="5">
    <location>
        <position position="153"/>
    </location>
</feature>
<dbReference type="GO" id="GO:0005509">
    <property type="term" value="F:calcium ion binding"/>
    <property type="evidence" value="ECO:0007669"/>
    <property type="project" value="InterPro"/>
</dbReference>
<dbReference type="AlphaFoldDB" id="A0A6J0BDU3"/>
<keyword evidence="3" id="KW-0378">Hydrolase</keyword>
<dbReference type="InParanoid" id="A0A6J0BDU3"/>
<dbReference type="Gene3D" id="2.60.120.380">
    <property type="match status" value="1"/>
</dbReference>
<dbReference type="InterPro" id="IPR022684">
    <property type="entry name" value="Calpain_cysteine_protease"/>
</dbReference>
<keyword evidence="10" id="KW-1185">Reference proteome</keyword>
<evidence type="ECO:0000256" key="2">
    <source>
        <dbReference type="ARBA" id="ARBA00022670"/>
    </source>
</evidence>
<dbReference type="Gene3D" id="1.10.238.10">
    <property type="entry name" value="EF-hand"/>
    <property type="match status" value="1"/>
</dbReference>
<dbReference type="GO" id="GO:0006508">
    <property type="term" value="P:proteolysis"/>
    <property type="evidence" value="ECO:0007669"/>
    <property type="project" value="UniProtKB-KW"/>
</dbReference>
<dbReference type="PROSITE" id="PS50203">
    <property type="entry name" value="CALPAIN_CAT"/>
    <property type="match status" value="1"/>
</dbReference>
<evidence type="ECO:0000256" key="4">
    <source>
        <dbReference type="ARBA" id="ARBA00022807"/>
    </source>
</evidence>
<dbReference type="PROSITE" id="PS50222">
    <property type="entry name" value="EF_HAND_2"/>
    <property type="match status" value="1"/>
</dbReference>
<feature type="domain" description="Calpain catalytic" evidence="8">
    <location>
        <begin position="96"/>
        <end position="383"/>
    </location>
</feature>
<dbReference type="KEGG" id="nlo:107218493"/>
<dbReference type="RefSeq" id="XP_015511873.2">
    <property type="nucleotide sequence ID" value="XM_015656387.2"/>
</dbReference>
<evidence type="ECO:0000256" key="7">
    <source>
        <dbReference type="SAM" id="MobiDB-lite"/>
    </source>
</evidence>
<comment type="similarity">
    <text evidence="1">Belongs to the peptidase C2 family.</text>
</comment>
<feature type="domain" description="EF-hand" evidence="9">
    <location>
        <begin position="660"/>
        <end position="695"/>
    </location>
</feature>
<dbReference type="GO" id="GO:0005737">
    <property type="term" value="C:cytoplasm"/>
    <property type="evidence" value="ECO:0007669"/>
    <property type="project" value="TreeGrafter"/>
</dbReference>
<evidence type="ECO:0000313" key="11">
    <source>
        <dbReference type="RefSeq" id="XP_015511873.2"/>
    </source>
</evidence>
<keyword evidence="2" id="KW-0645">Protease</keyword>
<evidence type="ECO:0000259" key="8">
    <source>
        <dbReference type="PROSITE" id="PS50203"/>
    </source>
</evidence>
<dbReference type="InterPro" id="IPR036213">
    <property type="entry name" value="Calpain_III_sf"/>
</dbReference>
<dbReference type="PROSITE" id="PS00139">
    <property type="entry name" value="THIOL_PROTEASE_CYS"/>
    <property type="match status" value="1"/>
</dbReference>
<dbReference type="InterPro" id="IPR022682">
    <property type="entry name" value="Calpain_domain_III"/>
</dbReference>
<dbReference type="Pfam" id="PF01067">
    <property type="entry name" value="Calpain_III"/>
    <property type="match status" value="1"/>
</dbReference>
<proteinExistence type="inferred from homology"/>
<evidence type="ECO:0000256" key="1">
    <source>
        <dbReference type="ARBA" id="ARBA00007623"/>
    </source>
</evidence>
<reference evidence="11" key="1">
    <citation type="submission" date="2025-08" db="UniProtKB">
        <authorList>
            <consortium name="RefSeq"/>
        </authorList>
    </citation>
    <scope>IDENTIFICATION</scope>
    <source>
        <tissue evidence="11">Thorax and Abdomen</tissue>
    </source>
</reference>
<evidence type="ECO:0000256" key="5">
    <source>
        <dbReference type="PIRSR" id="PIRSR622684-1"/>
    </source>
</evidence>
<dbReference type="GO" id="GO:0004198">
    <property type="term" value="F:calcium-dependent cysteine-type endopeptidase activity"/>
    <property type="evidence" value="ECO:0007669"/>
    <property type="project" value="InterPro"/>
</dbReference>
<accession>A0A6J0BDU3</accession>
<dbReference type="SMART" id="SM00720">
    <property type="entry name" value="calpain_III"/>
    <property type="match status" value="1"/>
</dbReference>